<dbReference type="PANTHER" id="PTHR43655">
    <property type="entry name" value="ATP-DEPENDENT PROTEASE"/>
    <property type="match status" value="1"/>
</dbReference>
<evidence type="ECO:0008006" key="12">
    <source>
        <dbReference type="Google" id="ProtNLM"/>
    </source>
</evidence>
<keyword evidence="7" id="KW-0482">Metalloprotease</keyword>
<reference evidence="10 11" key="1">
    <citation type="journal article" date="2024" name="BMC Biol.">
        <title>Comparative genomics of Ascetosporea gives new insight into the evolutionary basis for animal parasitism in Rhizaria.</title>
        <authorList>
            <person name="Hiltunen Thoren M."/>
            <person name="Onut-Brannstrom I."/>
            <person name="Alfjorden A."/>
            <person name="Peckova H."/>
            <person name="Swords F."/>
            <person name="Hooper C."/>
            <person name="Holzer A.S."/>
            <person name="Bass D."/>
            <person name="Burki F."/>
        </authorList>
    </citation>
    <scope>NUCLEOTIDE SEQUENCE [LARGE SCALE GENOMIC DNA]</scope>
    <source>
        <strain evidence="10">20-A016</strain>
    </source>
</reference>
<dbReference type="Gene3D" id="1.10.8.60">
    <property type="match status" value="1"/>
</dbReference>
<comment type="caution">
    <text evidence="10">The sequence shown here is derived from an EMBL/GenBank/DDBJ whole genome shotgun (WGS) entry which is preliminary data.</text>
</comment>
<dbReference type="SUPFAM" id="SSF140990">
    <property type="entry name" value="FtsH protease domain-like"/>
    <property type="match status" value="1"/>
</dbReference>
<organism evidence="10 11">
    <name type="scientific">Bonamia ostreae</name>
    <dbReference type="NCBI Taxonomy" id="126728"/>
    <lineage>
        <taxon>Eukaryota</taxon>
        <taxon>Sar</taxon>
        <taxon>Rhizaria</taxon>
        <taxon>Endomyxa</taxon>
        <taxon>Ascetosporea</taxon>
        <taxon>Haplosporida</taxon>
        <taxon>Bonamia</taxon>
    </lineage>
</organism>
<dbReference type="InterPro" id="IPR050928">
    <property type="entry name" value="ATP-dep_Zn_Metalloprotease"/>
</dbReference>
<evidence type="ECO:0000256" key="1">
    <source>
        <dbReference type="ARBA" id="ARBA00001947"/>
    </source>
</evidence>
<dbReference type="InterPro" id="IPR000642">
    <property type="entry name" value="Peptidase_M41"/>
</dbReference>
<name>A0ABV2ATT7_9EUKA</name>
<feature type="domain" description="Peptidase M41" evidence="8">
    <location>
        <begin position="55"/>
        <end position="166"/>
    </location>
</feature>
<dbReference type="EMBL" id="JBDODL010004556">
    <property type="protein sequence ID" value="MES1923075.1"/>
    <property type="molecule type" value="Genomic_DNA"/>
</dbReference>
<evidence type="ECO:0000256" key="2">
    <source>
        <dbReference type="ARBA" id="ARBA00010550"/>
    </source>
</evidence>
<evidence type="ECO:0000256" key="4">
    <source>
        <dbReference type="ARBA" id="ARBA00022741"/>
    </source>
</evidence>
<feature type="non-terminal residue" evidence="10">
    <location>
        <position position="167"/>
    </location>
</feature>
<keyword evidence="7" id="KW-0645">Protease</keyword>
<dbReference type="InterPro" id="IPR041569">
    <property type="entry name" value="AAA_lid_3"/>
</dbReference>
<dbReference type="PANTHER" id="PTHR43655:SF2">
    <property type="entry name" value="AFG3 LIKE MATRIX AAA PEPTIDASE SUBUNIT 2, ISOFORM A"/>
    <property type="match status" value="1"/>
</dbReference>
<keyword evidence="4" id="KW-0547">Nucleotide-binding</keyword>
<dbReference type="Pfam" id="PF01434">
    <property type="entry name" value="Peptidase_M41"/>
    <property type="match status" value="1"/>
</dbReference>
<keyword evidence="3" id="KW-0479">Metal-binding</keyword>
<dbReference type="InterPro" id="IPR037219">
    <property type="entry name" value="Peptidase_M41-like"/>
</dbReference>
<evidence type="ECO:0000259" key="8">
    <source>
        <dbReference type="Pfam" id="PF01434"/>
    </source>
</evidence>
<evidence type="ECO:0000256" key="7">
    <source>
        <dbReference type="ARBA" id="ARBA00023049"/>
    </source>
</evidence>
<comment type="similarity">
    <text evidence="2">In the N-terminal section; belongs to the AAA ATPase family.</text>
</comment>
<keyword evidence="11" id="KW-1185">Reference proteome</keyword>
<keyword evidence="5" id="KW-0862">Zinc</keyword>
<proteinExistence type="inferred from homology"/>
<comment type="cofactor">
    <cofactor evidence="1">
        <name>Zn(2+)</name>
        <dbReference type="ChEBI" id="CHEBI:29105"/>
    </cofactor>
</comment>
<gene>
    <name evidence="10" type="ORF">MHBO_004612</name>
</gene>
<keyword evidence="7" id="KW-0378">Hydrolase</keyword>
<evidence type="ECO:0000313" key="10">
    <source>
        <dbReference type="EMBL" id="MES1923075.1"/>
    </source>
</evidence>
<dbReference type="Gene3D" id="1.20.58.760">
    <property type="entry name" value="Peptidase M41"/>
    <property type="match status" value="1"/>
</dbReference>
<accession>A0ABV2ATT7</accession>
<evidence type="ECO:0000256" key="6">
    <source>
        <dbReference type="ARBA" id="ARBA00022840"/>
    </source>
</evidence>
<keyword evidence="6" id="KW-0067">ATP-binding</keyword>
<evidence type="ECO:0000256" key="3">
    <source>
        <dbReference type="ARBA" id="ARBA00022723"/>
    </source>
</evidence>
<evidence type="ECO:0000259" key="9">
    <source>
        <dbReference type="Pfam" id="PF17862"/>
    </source>
</evidence>
<feature type="domain" description="AAA ATPase AAA+ lid" evidence="9">
    <location>
        <begin position="2"/>
        <end position="38"/>
    </location>
</feature>
<dbReference type="Proteomes" id="UP001439008">
    <property type="component" value="Unassembled WGS sequence"/>
</dbReference>
<evidence type="ECO:0000256" key="5">
    <source>
        <dbReference type="ARBA" id="ARBA00022833"/>
    </source>
</evidence>
<sequence>MAALTPGFSGADIANICNEAAIVAGRKKQNEVKMEDFLKASDRVIGGLEKGKSPISPDEKRHIAIHEAGHAVAGWFSKHCDPLLKVTIVPRTGGVMGFAQYLPKEVSLMRPEEVNDTIAMALGGRIAELIFFGHLSTGATNDLQKVTNLAYGSVRAFGFSEELGHIA</sequence>
<dbReference type="Pfam" id="PF17862">
    <property type="entry name" value="AAA_lid_3"/>
    <property type="match status" value="1"/>
</dbReference>
<protein>
    <recommendedName>
        <fullName evidence="12">AFG3-like protein 2</fullName>
    </recommendedName>
</protein>
<evidence type="ECO:0000313" key="11">
    <source>
        <dbReference type="Proteomes" id="UP001439008"/>
    </source>
</evidence>